<dbReference type="GO" id="GO:0005324">
    <property type="term" value="F:long-chain fatty acid transmembrane transporter activity"/>
    <property type="evidence" value="ECO:0007669"/>
    <property type="project" value="TreeGrafter"/>
</dbReference>
<dbReference type="Pfam" id="PF00501">
    <property type="entry name" value="AMP-binding"/>
    <property type="match status" value="1"/>
</dbReference>
<dbReference type="AlphaFoldDB" id="A0A3D8STU2"/>
<comment type="similarity">
    <text evidence="4">Belongs to the ATP-dependent AMP-binding enzyme family.</text>
</comment>
<keyword evidence="7" id="KW-0436">Ligase</keyword>
<evidence type="ECO:0000256" key="8">
    <source>
        <dbReference type="ARBA" id="ARBA00022677"/>
    </source>
</evidence>
<evidence type="ECO:0000259" key="21">
    <source>
        <dbReference type="Pfam" id="PF13193"/>
    </source>
</evidence>
<evidence type="ECO:0000256" key="2">
    <source>
        <dbReference type="ARBA" id="ARBA00004585"/>
    </source>
</evidence>
<keyword evidence="10" id="KW-0547">Nucleotide-binding</keyword>
<dbReference type="OrthoDB" id="10253869at2759"/>
<evidence type="ECO:0000256" key="11">
    <source>
        <dbReference type="ARBA" id="ARBA00022840"/>
    </source>
</evidence>
<dbReference type="InterPro" id="IPR000873">
    <property type="entry name" value="AMP-dep_synth/lig_dom"/>
</dbReference>
<dbReference type="InterPro" id="IPR042099">
    <property type="entry name" value="ANL_N_sf"/>
</dbReference>
<keyword evidence="6" id="KW-1003">Cell membrane</keyword>
<dbReference type="GO" id="GO:0009898">
    <property type="term" value="C:cytoplasmic side of plasma membrane"/>
    <property type="evidence" value="ECO:0007669"/>
    <property type="project" value="TreeGrafter"/>
</dbReference>
<keyword evidence="5" id="KW-0813">Transport</keyword>
<gene>
    <name evidence="22" type="ORF">BP6252_01772</name>
</gene>
<dbReference type="InterPro" id="IPR045851">
    <property type="entry name" value="AMP-bd_C_sf"/>
</dbReference>
<evidence type="ECO:0000256" key="4">
    <source>
        <dbReference type="ARBA" id="ARBA00006432"/>
    </source>
</evidence>
<evidence type="ECO:0000259" key="20">
    <source>
        <dbReference type="Pfam" id="PF00501"/>
    </source>
</evidence>
<evidence type="ECO:0000313" key="22">
    <source>
        <dbReference type="EMBL" id="RDW89740.1"/>
    </source>
</evidence>
<dbReference type="GO" id="GO:0005778">
    <property type="term" value="C:peroxisomal membrane"/>
    <property type="evidence" value="ECO:0007669"/>
    <property type="project" value="UniProtKB-SubCell"/>
</dbReference>
<dbReference type="GO" id="GO:0005524">
    <property type="term" value="F:ATP binding"/>
    <property type="evidence" value="ECO:0007669"/>
    <property type="project" value="UniProtKB-KW"/>
</dbReference>
<keyword evidence="9" id="KW-0812">Transmembrane</keyword>
<feature type="domain" description="AMP-binding enzyme C-terminal" evidence="21">
    <location>
        <begin position="503"/>
        <end position="580"/>
    </location>
</feature>
<keyword evidence="13" id="KW-0445">Lipid transport</keyword>
<evidence type="ECO:0000256" key="12">
    <source>
        <dbReference type="ARBA" id="ARBA00022989"/>
    </source>
</evidence>
<evidence type="ECO:0000256" key="18">
    <source>
        <dbReference type="ARBA" id="ARBA00068795"/>
    </source>
</evidence>
<dbReference type="STRING" id="1849047.A0A3D8STU2"/>
<keyword evidence="15" id="KW-0576">Peroxisome</keyword>
<evidence type="ECO:0000256" key="9">
    <source>
        <dbReference type="ARBA" id="ARBA00022692"/>
    </source>
</evidence>
<evidence type="ECO:0000256" key="14">
    <source>
        <dbReference type="ARBA" id="ARBA00023136"/>
    </source>
</evidence>
<sequence length="627" mass="69423">MPVPLALAAPVAVAGLAYVNAKTQLSQDLRSLRSGLAAHSRGLSREKKGMLNEFYKLEDHAQGKLANKPFLMFEGRTWTYKEVYETVLRYGQWLKNVHNVKPKEIVALDFMNGPNFLFIWFGLWSIGAKPAFINYNLSDKALAHCIRVSKTKLVLVDADVQQNVTEDVKAALPGVTCVVFSSDLEADALSTAGVREPNECRREDKLRGLAILIYTSGTTGLPKPAVVSWMKMDVAPEHISRLMGFQPKDILYTCMPLYHSSAAVLGVGTALAAGGTIAIGKKFSTKTFWQEVRASNSTIIQYVGETCRYLLSAPPNIDPVTGENLDKKNDVRLAFGNGLRPEVWNRFKERFGIEGIAEFYAATEAPGGFFNLSNNDFGKGAIGRQGLLASLLMGRDTVIVEVDWETEQPWRDPKTGLCKAVTPGSPGEALFRLEPNDIPSKFQGYFGNKSSTESKIMRDVLKKGDAWFRTGDMLSLDSDGRMFFSDRIGDTFRWKSENVSTNEVSECIGEHPGVDEANVFGVELPHHDGRAGCAALVLSEPASQQLLLSLAQHVQQKLPRFAIPLFLRLTKEMQRTGTNKQQKHVMRAEGVDPKKVGSDDIYWLRNGTYVKFTDKEWAEVNGGSVKL</sequence>
<dbReference type="PANTHER" id="PTHR43107">
    <property type="entry name" value="LONG-CHAIN FATTY ACID TRANSPORT PROTEIN"/>
    <property type="match status" value="1"/>
</dbReference>
<evidence type="ECO:0000256" key="16">
    <source>
        <dbReference type="ARBA" id="ARBA00051585"/>
    </source>
</evidence>
<dbReference type="FunFam" id="3.40.50.12780:FF:000019">
    <property type="entry name" value="Long-chain fatty acid transporter"/>
    <property type="match status" value="1"/>
</dbReference>
<dbReference type="Gene3D" id="3.40.50.12780">
    <property type="entry name" value="N-terminal domain of ligase-like"/>
    <property type="match status" value="1"/>
</dbReference>
<evidence type="ECO:0000256" key="7">
    <source>
        <dbReference type="ARBA" id="ARBA00022598"/>
    </source>
</evidence>
<comment type="caution">
    <text evidence="22">The sequence shown here is derived from an EMBL/GenBank/DDBJ whole genome shotgun (WGS) entry which is preliminary data.</text>
</comment>
<evidence type="ECO:0000256" key="15">
    <source>
        <dbReference type="ARBA" id="ARBA00023140"/>
    </source>
</evidence>
<proteinExistence type="inferred from homology"/>
<dbReference type="EMBL" id="PDLM01000001">
    <property type="protein sequence ID" value="RDW89740.1"/>
    <property type="molecule type" value="Genomic_DNA"/>
</dbReference>
<evidence type="ECO:0000256" key="3">
    <source>
        <dbReference type="ARBA" id="ARBA00004651"/>
    </source>
</evidence>
<protein>
    <recommendedName>
        <fullName evidence="18">Very long-chain fatty acid transport protein</fullName>
    </recommendedName>
    <alternativeName>
        <fullName evidence="19">Very-long-chain acyl-CoA synthetase</fullName>
    </alternativeName>
</protein>
<evidence type="ECO:0000313" key="23">
    <source>
        <dbReference type="Proteomes" id="UP000256645"/>
    </source>
</evidence>
<dbReference type="SUPFAM" id="SSF56801">
    <property type="entry name" value="Acetyl-CoA synthetase-like"/>
    <property type="match status" value="1"/>
</dbReference>
<evidence type="ECO:0000256" key="1">
    <source>
        <dbReference type="ARBA" id="ARBA00004502"/>
    </source>
</evidence>
<name>A0A3D8STU2_9HELO</name>
<dbReference type="InterPro" id="IPR025110">
    <property type="entry name" value="AMP-bd_C"/>
</dbReference>
<evidence type="ECO:0000256" key="6">
    <source>
        <dbReference type="ARBA" id="ARBA00022475"/>
    </source>
</evidence>
<keyword evidence="12" id="KW-1133">Transmembrane helix</keyword>
<reference evidence="22 23" key="1">
    <citation type="journal article" date="2018" name="IMA Fungus">
        <title>IMA Genome-F 9: Draft genome sequence of Annulohypoxylon stygium, Aspergillus mulundensis, Berkeleyomyces basicola (syn. Thielaviopsis basicola), Ceratocystis smalleyi, two Cercospora beticola strains, Coleophoma cylindrospora, Fusarium fracticaudum, Phialophora cf. hyalina, and Morchella septimelata.</title>
        <authorList>
            <person name="Wingfield B.D."/>
            <person name="Bills G.F."/>
            <person name="Dong Y."/>
            <person name="Huang W."/>
            <person name="Nel W.J."/>
            <person name="Swalarsk-Parry B.S."/>
            <person name="Vaghefi N."/>
            <person name="Wilken P.M."/>
            <person name="An Z."/>
            <person name="de Beer Z.W."/>
            <person name="De Vos L."/>
            <person name="Chen L."/>
            <person name="Duong T.A."/>
            <person name="Gao Y."/>
            <person name="Hammerbacher A."/>
            <person name="Kikkert J.R."/>
            <person name="Li Y."/>
            <person name="Li H."/>
            <person name="Li K."/>
            <person name="Li Q."/>
            <person name="Liu X."/>
            <person name="Ma X."/>
            <person name="Naidoo K."/>
            <person name="Pethybridge S.J."/>
            <person name="Sun J."/>
            <person name="Steenkamp E.T."/>
            <person name="van der Nest M.A."/>
            <person name="van Wyk S."/>
            <person name="Wingfield M.J."/>
            <person name="Xiong C."/>
            <person name="Yue Q."/>
            <person name="Zhang X."/>
        </authorList>
    </citation>
    <scope>NUCLEOTIDE SEQUENCE [LARGE SCALE GENOMIC DNA]</scope>
    <source>
        <strain evidence="22 23">BP6252</strain>
    </source>
</reference>
<dbReference type="InterPro" id="IPR020845">
    <property type="entry name" value="AMP-binding_CS"/>
</dbReference>
<dbReference type="Pfam" id="PF13193">
    <property type="entry name" value="AMP-binding_C"/>
    <property type="match status" value="1"/>
</dbReference>
<keyword evidence="8" id="KW-0551">Lipid droplet</keyword>
<dbReference type="PROSITE" id="PS00455">
    <property type="entry name" value="AMP_BINDING"/>
    <property type="match status" value="1"/>
</dbReference>
<organism evidence="22 23">
    <name type="scientific">Coleophoma cylindrospora</name>
    <dbReference type="NCBI Taxonomy" id="1849047"/>
    <lineage>
        <taxon>Eukaryota</taxon>
        <taxon>Fungi</taxon>
        <taxon>Dikarya</taxon>
        <taxon>Ascomycota</taxon>
        <taxon>Pezizomycotina</taxon>
        <taxon>Leotiomycetes</taxon>
        <taxon>Helotiales</taxon>
        <taxon>Dermateaceae</taxon>
        <taxon>Coleophoma</taxon>
    </lineage>
</organism>
<feature type="domain" description="AMP-dependent synthetase/ligase" evidence="20">
    <location>
        <begin position="58"/>
        <end position="416"/>
    </location>
</feature>
<evidence type="ECO:0000256" key="17">
    <source>
        <dbReference type="ARBA" id="ARBA00060276"/>
    </source>
</evidence>
<comment type="subcellular location">
    <subcellularLocation>
        <location evidence="3">Cell membrane</location>
        <topology evidence="3">Multi-pass membrane protein</topology>
    </subcellularLocation>
    <subcellularLocation>
        <location evidence="1">Lipid droplet</location>
    </subcellularLocation>
    <subcellularLocation>
        <location evidence="2">Peroxisome membrane</location>
        <topology evidence="2">Multi-pass membrane protein</topology>
    </subcellularLocation>
</comment>
<evidence type="ECO:0000256" key="19">
    <source>
        <dbReference type="ARBA" id="ARBA00078285"/>
    </source>
</evidence>
<evidence type="ECO:0000256" key="10">
    <source>
        <dbReference type="ARBA" id="ARBA00022741"/>
    </source>
</evidence>
<dbReference type="GO" id="GO:0005811">
    <property type="term" value="C:lipid droplet"/>
    <property type="evidence" value="ECO:0007669"/>
    <property type="project" value="UniProtKB-SubCell"/>
</dbReference>
<keyword evidence="23" id="KW-1185">Reference proteome</keyword>
<keyword evidence="14" id="KW-0472">Membrane</keyword>
<dbReference type="PANTHER" id="PTHR43107:SF15">
    <property type="entry name" value="FATTY ACID TRANSPORT PROTEIN 3, ISOFORM A"/>
    <property type="match status" value="1"/>
</dbReference>
<comment type="catalytic activity">
    <reaction evidence="16">
        <text>a very long-chain fatty acid + ATP + CoA = a very long-chain fatty acyl-CoA + AMP + diphosphate</text>
        <dbReference type="Rhea" id="RHEA:54536"/>
        <dbReference type="ChEBI" id="CHEBI:30616"/>
        <dbReference type="ChEBI" id="CHEBI:33019"/>
        <dbReference type="ChEBI" id="CHEBI:57287"/>
        <dbReference type="ChEBI" id="CHEBI:58950"/>
        <dbReference type="ChEBI" id="CHEBI:138261"/>
        <dbReference type="ChEBI" id="CHEBI:456215"/>
    </reaction>
</comment>
<evidence type="ECO:0000256" key="13">
    <source>
        <dbReference type="ARBA" id="ARBA00023055"/>
    </source>
</evidence>
<comment type="function">
    <text evidence="17">Acyl-CoA synthetase required for both the import of long chain fatty acids (LCFAs) (C14-C18) and the activation very long chain fatty acids (VLCFAs) (C20-C26) by esterification of the fatty acids into metabolically active CoA-thioesters for subsequent degradation or incorporation into phospholipids. The transport and fatty acyl-CoA synthetase activities are genetically separable and are thus independent activities. Esterifies VLCFAs in the peroxisome matrix. The VLCFAs are actively transported into peroxisomes by a PXA1-PXA2 heterodimeric transporter in the peroxisomal membrane.</text>
</comment>
<dbReference type="Gene3D" id="3.30.300.30">
    <property type="match status" value="1"/>
</dbReference>
<dbReference type="Proteomes" id="UP000256645">
    <property type="component" value="Unassembled WGS sequence"/>
</dbReference>
<dbReference type="FunFam" id="3.30.300.30:FF:000002">
    <property type="entry name" value="Long-chain fatty acid transport protein 1"/>
    <property type="match status" value="1"/>
</dbReference>
<accession>A0A3D8STU2</accession>
<keyword evidence="11" id="KW-0067">ATP-binding</keyword>
<dbReference type="GO" id="GO:0004467">
    <property type="term" value="F:long-chain fatty acid-CoA ligase activity"/>
    <property type="evidence" value="ECO:0007669"/>
    <property type="project" value="TreeGrafter"/>
</dbReference>
<evidence type="ECO:0000256" key="5">
    <source>
        <dbReference type="ARBA" id="ARBA00022448"/>
    </source>
</evidence>
<dbReference type="GO" id="GO:0044539">
    <property type="term" value="P:long-chain fatty acid import into cell"/>
    <property type="evidence" value="ECO:0007669"/>
    <property type="project" value="TreeGrafter"/>
</dbReference>